<dbReference type="PATRIC" id="fig|1886670.3.peg.3258"/>
<evidence type="ECO:0000256" key="1">
    <source>
        <dbReference type="SAM" id="SignalP"/>
    </source>
</evidence>
<name>A0A1E3L0S5_9BACL</name>
<gene>
    <name evidence="2" type="ORF">PTI45_03205</name>
</gene>
<dbReference type="STRING" id="1886670.PTI45_03205"/>
<reference evidence="2 3" key="1">
    <citation type="submission" date="2016-08" db="EMBL/GenBank/DDBJ databases">
        <title>Genome sequencing of Paenibacillus sp. TI45-13ar, isolated from Korean traditional nuruk.</title>
        <authorList>
            <person name="Kim S.-J."/>
        </authorList>
    </citation>
    <scope>NUCLEOTIDE SEQUENCE [LARGE SCALE GENOMIC DNA]</scope>
    <source>
        <strain evidence="2 3">TI45-13ar</strain>
    </source>
</reference>
<accession>A0A1E3L0S5</accession>
<dbReference type="NCBIfam" id="TIGR01643">
    <property type="entry name" value="YD_repeat_2x"/>
    <property type="match status" value="1"/>
</dbReference>
<organism evidence="2 3">
    <name type="scientific">Paenibacillus nuruki</name>
    <dbReference type="NCBI Taxonomy" id="1886670"/>
    <lineage>
        <taxon>Bacteria</taxon>
        <taxon>Bacillati</taxon>
        <taxon>Bacillota</taxon>
        <taxon>Bacilli</taxon>
        <taxon>Bacillales</taxon>
        <taxon>Paenibacillaceae</taxon>
        <taxon>Paenibacillus</taxon>
    </lineage>
</organism>
<dbReference type="Proteomes" id="UP000094578">
    <property type="component" value="Unassembled WGS sequence"/>
</dbReference>
<protein>
    <recommendedName>
        <fullName evidence="4">YD repeat-containing protein</fullName>
    </recommendedName>
</protein>
<dbReference type="EMBL" id="MDER01000058">
    <property type="protein sequence ID" value="ODP27399.1"/>
    <property type="molecule type" value="Genomic_DNA"/>
</dbReference>
<keyword evidence="1" id="KW-0732">Signal</keyword>
<proteinExistence type="predicted"/>
<dbReference type="AlphaFoldDB" id="A0A1E3L0S5"/>
<dbReference type="InterPro" id="IPR031325">
    <property type="entry name" value="RHS_repeat"/>
</dbReference>
<feature type="signal peptide" evidence="1">
    <location>
        <begin position="1"/>
        <end position="24"/>
    </location>
</feature>
<sequence length="252" mass="27958">MRKISTMIAISMMSMLLTAPLMYAAEYQYDDLGRVTSVTKDGKQTTYTYDQGGNILSVKSSTSSKSLRQTSNVMTGWTAYATKGIKASYRTATEDVYAPTTTTIPQSVVHNVYGDTTVASDVYHSSSSMMNTQWIEVSSKRTGAANIYRDIAVKAGQAYSYNGWVQTRNVKDAVVQVIINYYDKNNKLVHYNNILNLKQNTDWHTYGANLKAPAQAVKARVHLQIVLLKSNGTAQAGFADRTFEQSTQGDHR</sequence>
<comment type="caution">
    <text evidence="2">The sequence shown here is derived from an EMBL/GenBank/DDBJ whole genome shotgun (WGS) entry which is preliminary data.</text>
</comment>
<feature type="chain" id="PRO_5009131274" description="YD repeat-containing protein" evidence="1">
    <location>
        <begin position="25"/>
        <end position="252"/>
    </location>
</feature>
<evidence type="ECO:0000313" key="3">
    <source>
        <dbReference type="Proteomes" id="UP000094578"/>
    </source>
</evidence>
<dbReference type="Gene3D" id="2.60.120.260">
    <property type="entry name" value="Galactose-binding domain-like"/>
    <property type="match status" value="1"/>
</dbReference>
<dbReference type="RefSeq" id="WP_069328600.1">
    <property type="nucleotide sequence ID" value="NZ_MDER01000058.1"/>
</dbReference>
<evidence type="ECO:0008006" key="4">
    <source>
        <dbReference type="Google" id="ProtNLM"/>
    </source>
</evidence>
<dbReference type="InterPro" id="IPR006530">
    <property type="entry name" value="YD"/>
</dbReference>
<evidence type="ECO:0000313" key="2">
    <source>
        <dbReference type="EMBL" id="ODP27399.1"/>
    </source>
</evidence>
<dbReference type="Pfam" id="PF05593">
    <property type="entry name" value="RHS_repeat"/>
    <property type="match status" value="1"/>
</dbReference>
<keyword evidence="3" id="KW-1185">Reference proteome</keyword>